<keyword evidence="2" id="KW-1185">Reference proteome</keyword>
<comment type="caution">
    <text evidence="1">The sequence shown here is derived from an EMBL/GenBank/DDBJ whole genome shotgun (WGS) entry which is preliminary data.</text>
</comment>
<gene>
    <name evidence="1" type="ORF">NQ176_g3134</name>
</gene>
<protein>
    <submittedName>
        <fullName evidence="1">Uncharacterized protein</fullName>
    </submittedName>
</protein>
<organism evidence="1 2">
    <name type="scientific">Zarea fungicola</name>
    <dbReference type="NCBI Taxonomy" id="93591"/>
    <lineage>
        <taxon>Eukaryota</taxon>
        <taxon>Fungi</taxon>
        <taxon>Dikarya</taxon>
        <taxon>Ascomycota</taxon>
        <taxon>Pezizomycotina</taxon>
        <taxon>Sordariomycetes</taxon>
        <taxon>Hypocreomycetidae</taxon>
        <taxon>Hypocreales</taxon>
        <taxon>Cordycipitaceae</taxon>
        <taxon>Zarea</taxon>
    </lineage>
</organism>
<evidence type="ECO:0000313" key="2">
    <source>
        <dbReference type="Proteomes" id="UP001143910"/>
    </source>
</evidence>
<reference evidence="1" key="1">
    <citation type="submission" date="2022-08" db="EMBL/GenBank/DDBJ databases">
        <title>Genome Sequence of Lecanicillium fungicola.</title>
        <authorList>
            <person name="Buettner E."/>
        </authorList>
    </citation>
    <scope>NUCLEOTIDE SEQUENCE</scope>
    <source>
        <strain evidence="1">Babe33</strain>
    </source>
</reference>
<accession>A0ACC1NJY8</accession>
<dbReference type="EMBL" id="JANJQO010000266">
    <property type="protein sequence ID" value="KAJ2979627.1"/>
    <property type="molecule type" value="Genomic_DNA"/>
</dbReference>
<sequence>MSPSIGDALSMIANIFAILGVIFGFFVYFWPVPAASAAICRWLKPMIKWIANCNSILHTSEVDIERGLIQRDQSSSTGSPMANSSSPNPSTAA</sequence>
<name>A0ACC1NJY8_9HYPO</name>
<dbReference type="Proteomes" id="UP001143910">
    <property type="component" value="Unassembled WGS sequence"/>
</dbReference>
<evidence type="ECO:0000313" key="1">
    <source>
        <dbReference type="EMBL" id="KAJ2979627.1"/>
    </source>
</evidence>
<proteinExistence type="predicted"/>